<evidence type="ECO:0000313" key="3">
    <source>
        <dbReference type="EMBL" id="SDI61136.1"/>
    </source>
</evidence>
<proteinExistence type="predicted"/>
<evidence type="ECO:0000313" key="4">
    <source>
        <dbReference type="Proteomes" id="UP000199527"/>
    </source>
</evidence>
<reference evidence="4" key="1">
    <citation type="submission" date="2016-10" db="EMBL/GenBank/DDBJ databases">
        <authorList>
            <person name="Varghese N."/>
            <person name="Submissions S."/>
        </authorList>
    </citation>
    <scope>NUCLEOTIDE SEQUENCE [LARGE SCALE GENOMIC DNA]</scope>
    <source>
        <strain evidence="4">DSM 23317</strain>
    </source>
</reference>
<dbReference type="RefSeq" id="WP_090362024.1">
    <property type="nucleotide sequence ID" value="NZ_FNEM01000002.1"/>
</dbReference>
<dbReference type="InterPro" id="IPR050400">
    <property type="entry name" value="Bact_Cytoskel_RodZ"/>
</dbReference>
<feature type="transmembrane region" description="Helical" evidence="1">
    <location>
        <begin position="114"/>
        <end position="134"/>
    </location>
</feature>
<dbReference type="Pfam" id="PF13413">
    <property type="entry name" value="HTH_25"/>
    <property type="match status" value="1"/>
</dbReference>
<dbReference type="OrthoDB" id="9790252at2"/>
<dbReference type="Gene3D" id="1.10.260.40">
    <property type="entry name" value="lambda repressor-like DNA-binding domains"/>
    <property type="match status" value="1"/>
</dbReference>
<name>A0A1G8LZP4_9GAMM</name>
<dbReference type="InterPro" id="IPR025194">
    <property type="entry name" value="RodZ-like_C"/>
</dbReference>
<gene>
    <name evidence="3" type="ORF">SAMN04488540_102219</name>
</gene>
<protein>
    <submittedName>
        <fullName evidence="3">Cytoskeleton protein RodZ</fullName>
    </submittedName>
</protein>
<dbReference type="InterPro" id="IPR010982">
    <property type="entry name" value="Lambda_DNA-bd_dom_sf"/>
</dbReference>
<dbReference type="PANTHER" id="PTHR34475:SF1">
    <property type="entry name" value="CYTOSKELETON PROTEIN RODZ"/>
    <property type="match status" value="1"/>
</dbReference>
<dbReference type="InterPro" id="IPR001387">
    <property type="entry name" value="Cro/C1-type_HTH"/>
</dbReference>
<evidence type="ECO:0000256" key="1">
    <source>
        <dbReference type="SAM" id="Phobius"/>
    </source>
</evidence>
<dbReference type="CDD" id="cd00093">
    <property type="entry name" value="HTH_XRE"/>
    <property type="match status" value="1"/>
</dbReference>
<dbReference type="PROSITE" id="PS50943">
    <property type="entry name" value="HTH_CROC1"/>
    <property type="match status" value="1"/>
</dbReference>
<accession>A0A1G8LZP4</accession>
<dbReference type="SUPFAM" id="SSF47413">
    <property type="entry name" value="lambda repressor-like DNA-binding domains"/>
    <property type="match status" value="1"/>
</dbReference>
<keyword evidence="1" id="KW-1133">Transmembrane helix</keyword>
<dbReference type="PANTHER" id="PTHR34475">
    <property type="match status" value="1"/>
</dbReference>
<dbReference type="GO" id="GO:0003677">
    <property type="term" value="F:DNA binding"/>
    <property type="evidence" value="ECO:0007669"/>
    <property type="project" value="InterPro"/>
</dbReference>
<keyword evidence="1" id="KW-0472">Membrane</keyword>
<evidence type="ECO:0000259" key="2">
    <source>
        <dbReference type="PROSITE" id="PS50943"/>
    </source>
</evidence>
<dbReference type="EMBL" id="FNEM01000002">
    <property type="protein sequence ID" value="SDI61136.1"/>
    <property type="molecule type" value="Genomic_DNA"/>
</dbReference>
<dbReference type="Proteomes" id="UP000199527">
    <property type="component" value="Unassembled WGS sequence"/>
</dbReference>
<feature type="domain" description="HTH cro/C1-type" evidence="2">
    <location>
        <begin position="22"/>
        <end position="56"/>
    </location>
</feature>
<keyword evidence="1" id="KW-0812">Transmembrane</keyword>
<keyword evidence="4" id="KW-1185">Reference proteome</keyword>
<dbReference type="Pfam" id="PF13464">
    <property type="entry name" value="RodZ_C"/>
    <property type="match status" value="1"/>
</dbReference>
<organism evidence="3 4">
    <name type="scientific">Ferrimonas sediminum</name>
    <dbReference type="NCBI Taxonomy" id="718193"/>
    <lineage>
        <taxon>Bacteria</taxon>
        <taxon>Pseudomonadati</taxon>
        <taxon>Pseudomonadota</taxon>
        <taxon>Gammaproteobacteria</taxon>
        <taxon>Alteromonadales</taxon>
        <taxon>Ferrimonadaceae</taxon>
        <taxon>Ferrimonas</taxon>
    </lineage>
</organism>
<dbReference type="AlphaFoldDB" id="A0A1G8LZP4"/>
<sequence>MSENQQHQEQQEQTVITPGPLLKAAREANGLTTQQVAQRLSLRRSVVEGIENDDYESGTTTTYLRGYVRNYARLVGVSEQQIAQALMALPHSQEQTAMQSFSRRTSKQQRDSRWMLLTWVIALGLVGLLVWWWVTKPQSLLETSNVVTVPAVVQQATQPQSKTPSLIAASVETAASDADADSVQVPEVATEMSARTPKPAGSDAIEAAVTSEPQPASDDGVVTEEAAAETMAAPEPQVAVQEQVSIRLLGDCWMLLKDADGNTLMEGLKREGYEQTLSGKAPFKLRIGAPEVVALEFNGKSIDMSGYRPGKVAVITLAN</sequence>